<dbReference type="GO" id="GO:0046983">
    <property type="term" value="F:protein dimerization activity"/>
    <property type="evidence" value="ECO:0007669"/>
    <property type="project" value="InterPro"/>
</dbReference>
<protein>
    <submittedName>
        <fullName evidence="8">MADS-box protein CMB1-like isoform X3</fullName>
    </submittedName>
</protein>
<dbReference type="InterPro" id="IPR036879">
    <property type="entry name" value="TF_MADSbox_sf"/>
</dbReference>
<dbReference type="GO" id="GO:0010152">
    <property type="term" value="P:pollen maturation"/>
    <property type="evidence" value="ECO:0007669"/>
    <property type="project" value="UniProtKB-ARBA"/>
</dbReference>
<dbReference type="FunFam" id="3.40.1810.10:FF:000010">
    <property type="entry name" value="Agamous-like MADS-box protein AGL30"/>
    <property type="match status" value="1"/>
</dbReference>
<gene>
    <name evidence="8" type="ORF">HS088_TW22G00855</name>
</gene>
<sequence length="412" mass="46859">MRSMISNLTKQVDMMIASRKRMSTKIKKIIQQRGVVEKDLLLSDRENNEHKAKMAQLEHELDVLRHGVEMGRVKLKIKRLENTNGRQATYAKRKHGIMKKANELSILCDIDIILLMFSPTEKPSLCQGKSSIEEVIAKFAQQTPQERAKRKLESLEALKKTFKKLDHDVNIPEFLGTRFELTNQARLLQTQLSEIHKRLSYWNNPEKINNVEDLGQMENSLRESLNQIRAHKENIEKQQLMSLECTNQFQSGMHLPFRMDAEQQLQPLPWIHSNDSQHVLPGDPNLLPQRDVECSASSSFGIYSGYFGPGRNSEMSNSGQESGILNEIGGTASLRAQLGFPYLPCNLNMLSEMKFQPAAEMNLQQSAMDYHVNGSFEAPRPAYDTTHSSWASTSGPCAVTMFHEGLYSQQPN</sequence>
<keyword evidence="9" id="KW-1185">Reference proteome</keyword>
<keyword evidence="3" id="KW-0238">DNA-binding</keyword>
<feature type="coiled-coil region" evidence="6">
    <location>
        <begin position="40"/>
        <end position="67"/>
    </location>
</feature>
<feature type="domain" description="MADS-box" evidence="7">
    <location>
        <begin position="70"/>
        <end position="122"/>
    </location>
</feature>
<proteinExistence type="predicted"/>
<dbReference type="GO" id="GO:0045944">
    <property type="term" value="P:positive regulation of transcription by RNA polymerase II"/>
    <property type="evidence" value="ECO:0007669"/>
    <property type="project" value="InterPro"/>
</dbReference>
<feature type="coiled-coil region" evidence="6">
    <location>
        <begin position="214"/>
        <end position="241"/>
    </location>
</feature>
<evidence type="ECO:0000259" key="7">
    <source>
        <dbReference type="PROSITE" id="PS50066"/>
    </source>
</evidence>
<keyword evidence="5" id="KW-0539">Nucleus</keyword>
<dbReference type="Gene3D" id="3.40.1810.10">
    <property type="entry name" value="Transcription factor, MADS-box"/>
    <property type="match status" value="1"/>
</dbReference>
<dbReference type="SMART" id="SM00432">
    <property type="entry name" value="MADS"/>
    <property type="match status" value="1"/>
</dbReference>
<evidence type="ECO:0000313" key="8">
    <source>
        <dbReference type="EMBL" id="KAF5727167.1"/>
    </source>
</evidence>
<dbReference type="FunCoup" id="A0A7J7BZW6">
    <property type="interactions" value="103"/>
</dbReference>
<dbReference type="InterPro" id="IPR050142">
    <property type="entry name" value="MADS-box/MEF2_TF"/>
</dbReference>
<dbReference type="Pfam" id="PF00319">
    <property type="entry name" value="SRF-TF"/>
    <property type="match status" value="1"/>
</dbReference>
<accession>A0A7J7BZW6</accession>
<comment type="caution">
    <text evidence="8">The sequence shown here is derived from an EMBL/GenBank/DDBJ whole genome shotgun (WGS) entry which is preliminary data.</text>
</comment>
<keyword evidence="4" id="KW-0804">Transcription</keyword>
<dbReference type="Proteomes" id="UP000593562">
    <property type="component" value="Unassembled WGS sequence"/>
</dbReference>
<evidence type="ECO:0000256" key="5">
    <source>
        <dbReference type="ARBA" id="ARBA00023242"/>
    </source>
</evidence>
<keyword evidence="2" id="KW-0805">Transcription regulation</keyword>
<dbReference type="GO" id="GO:0000987">
    <property type="term" value="F:cis-regulatory region sequence-specific DNA binding"/>
    <property type="evidence" value="ECO:0007669"/>
    <property type="project" value="InterPro"/>
</dbReference>
<dbReference type="PROSITE" id="PS50066">
    <property type="entry name" value="MADS_BOX_2"/>
    <property type="match status" value="1"/>
</dbReference>
<evidence type="ECO:0000256" key="1">
    <source>
        <dbReference type="ARBA" id="ARBA00004123"/>
    </source>
</evidence>
<name>A0A7J7BZW6_TRIWF</name>
<dbReference type="CDD" id="cd00266">
    <property type="entry name" value="MADS_SRF_like"/>
    <property type="match status" value="1"/>
</dbReference>
<dbReference type="AlphaFoldDB" id="A0A7J7BZW6"/>
<evidence type="ECO:0000256" key="4">
    <source>
        <dbReference type="ARBA" id="ARBA00023163"/>
    </source>
</evidence>
<dbReference type="InterPro" id="IPR033897">
    <property type="entry name" value="SRF-like_MADS-box"/>
</dbReference>
<dbReference type="GO" id="GO:0000981">
    <property type="term" value="F:DNA-binding transcription factor activity, RNA polymerase II-specific"/>
    <property type="evidence" value="ECO:0007669"/>
    <property type="project" value="InterPro"/>
</dbReference>
<reference evidence="8 9" key="1">
    <citation type="journal article" date="2020" name="Nat. Commun.">
        <title>Genome of Tripterygium wilfordii and identification of cytochrome P450 involved in triptolide biosynthesis.</title>
        <authorList>
            <person name="Tu L."/>
            <person name="Su P."/>
            <person name="Zhang Z."/>
            <person name="Gao L."/>
            <person name="Wang J."/>
            <person name="Hu T."/>
            <person name="Zhou J."/>
            <person name="Zhang Y."/>
            <person name="Zhao Y."/>
            <person name="Liu Y."/>
            <person name="Song Y."/>
            <person name="Tong Y."/>
            <person name="Lu Y."/>
            <person name="Yang J."/>
            <person name="Xu C."/>
            <person name="Jia M."/>
            <person name="Peters R.J."/>
            <person name="Huang L."/>
            <person name="Gao W."/>
        </authorList>
    </citation>
    <scope>NUCLEOTIDE SEQUENCE [LARGE SCALE GENOMIC DNA]</scope>
    <source>
        <strain evidence="9">cv. XIE 37</strain>
        <tissue evidence="8">Leaf</tissue>
    </source>
</reference>
<dbReference type="InParanoid" id="A0A7J7BZW6"/>
<evidence type="ECO:0000256" key="6">
    <source>
        <dbReference type="SAM" id="Coils"/>
    </source>
</evidence>
<dbReference type="GO" id="GO:0080092">
    <property type="term" value="P:regulation of pollen tube growth"/>
    <property type="evidence" value="ECO:0007669"/>
    <property type="project" value="UniProtKB-ARBA"/>
</dbReference>
<dbReference type="EMBL" id="JAAARO010000022">
    <property type="protein sequence ID" value="KAF5727167.1"/>
    <property type="molecule type" value="Genomic_DNA"/>
</dbReference>
<comment type="subcellular location">
    <subcellularLocation>
        <location evidence="1">Nucleus</location>
    </subcellularLocation>
</comment>
<dbReference type="InterPro" id="IPR002100">
    <property type="entry name" value="TF_MADSbox"/>
</dbReference>
<organism evidence="8 9">
    <name type="scientific">Tripterygium wilfordii</name>
    <name type="common">Thunder God vine</name>
    <dbReference type="NCBI Taxonomy" id="458696"/>
    <lineage>
        <taxon>Eukaryota</taxon>
        <taxon>Viridiplantae</taxon>
        <taxon>Streptophyta</taxon>
        <taxon>Embryophyta</taxon>
        <taxon>Tracheophyta</taxon>
        <taxon>Spermatophyta</taxon>
        <taxon>Magnoliopsida</taxon>
        <taxon>eudicotyledons</taxon>
        <taxon>Gunneridae</taxon>
        <taxon>Pentapetalae</taxon>
        <taxon>rosids</taxon>
        <taxon>fabids</taxon>
        <taxon>Celastrales</taxon>
        <taxon>Celastraceae</taxon>
        <taxon>Tripterygium</taxon>
    </lineage>
</organism>
<dbReference type="PRINTS" id="PR00404">
    <property type="entry name" value="MADSDOMAIN"/>
</dbReference>
<evidence type="ECO:0000256" key="3">
    <source>
        <dbReference type="ARBA" id="ARBA00023125"/>
    </source>
</evidence>
<dbReference type="PANTHER" id="PTHR48019">
    <property type="entry name" value="SERUM RESPONSE FACTOR HOMOLOG"/>
    <property type="match status" value="1"/>
</dbReference>
<dbReference type="GO" id="GO:0005634">
    <property type="term" value="C:nucleus"/>
    <property type="evidence" value="ECO:0007669"/>
    <property type="project" value="UniProtKB-SubCell"/>
</dbReference>
<dbReference type="SUPFAM" id="SSF55455">
    <property type="entry name" value="SRF-like"/>
    <property type="match status" value="1"/>
</dbReference>
<keyword evidence="6" id="KW-0175">Coiled coil</keyword>
<evidence type="ECO:0000256" key="2">
    <source>
        <dbReference type="ARBA" id="ARBA00023015"/>
    </source>
</evidence>
<evidence type="ECO:0000313" key="9">
    <source>
        <dbReference type="Proteomes" id="UP000593562"/>
    </source>
</evidence>